<dbReference type="Gene3D" id="2.130.10.10">
    <property type="entry name" value="YVTN repeat-like/Quinoprotein amine dehydrogenase"/>
    <property type="match status" value="3"/>
</dbReference>
<keyword evidence="3" id="KW-1185">Reference proteome</keyword>
<dbReference type="PANTHER" id="PTHR47197">
    <property type="entry name" value="PROTEIN NIRF"/>
    <property type="match status" value="1"/>
</dbReference>
<name>A0ABP6Y0Y6_9ACTN</name>
<organism evidence="2 3">
    <name type="scientific">Microlunatus spumicola</name>
    <dbReference type="NCBI Taxonomy" id="81499"/>
    <lineage>
        <taxon>Bacteria</taxon>
        <taxon>Bacillati</taxon>
        <taxon>Actinomycetota</taxon>
        <taxon>Actinomycetes</taxon>
        <taxon>Propionibacteriales</taxon>
        <taxon>Propionibacteriaceae</taxon>
        <taxon>Microlunatus</taxon>
    </lineage>
</organism>
<dbReference type="InterPro" id="IPR015943">
    <property type="entry name" value="WD40/YVTN_repeat-like_dom_sf"/>
</dbReference>
<feature type="region of interest" description="Disordered" evidence="1">
    <location>
        <begin position="13"/>
        <end position="54"/>
    </location>
</feature>
<proteinExistence type="predicted"/>
<dbReference type="SUPFAM" id="SSF50974">
    <property type="entry name" value="Nitrous oxide reductase, N-terminal domain"/>
    <property type="match status" value="1"/>
</dbReference>
<dbReference type="InterPro" id="IPR011044">
    <property type="entry name" value="Quino_amine_DH_bsu"/>
</dbReference>
<reference evidence="3" key="1">
    <citation type="journal article" date="2019" name="Int. J. Syst. Evol. Microbiol.">
        <title>The Global Catalogue of Microorganisms (GCM) 10K type strain sequencing project: providing services to taxonomists for standard genome sequencing and annotation.</title>
        <authorList>
            <consortium name="The Broad Institute Genomics Platform"/>
            <consortium name="The Broad Institute Genome Sequencing Center for Infectious Disease"/>
            <person name="Wu L."/>
            <person name="Ma J."/>
        </authorList>
    </citation>
    <scope>NUCLEOTIDE SEQUENCE [LARGE SCALE GENOMIC DNA]</scope>
    <source>
        <strain evidence="3">JCM 16540</strain>
    </source>
</reference>
<gene>
    <name evidence="2" type="ORF">GCM10022197_35860</name>
</gene>
<dbReference type="SUPFAM" id="SSF50969">
    <property type="entry name" value="YVTN repeat-like/Quinoprotein amine dehydrogenase"/>
    <property type="match status" value="1"/>
</dbReference>
<dbReference type="EMBL" id="BAAAYR010000005">
    <property type="protein sequence ID" value="GAA3575620.1"/>
    <property type="molecule type" value="Genomic_DNA"/>
</dbReference>
<evidence type="ECO:0000313" key="3">
    <source>
        <dbReference type="Proteomes" id="UP001500767"/>
    </source>
</evidence>
<accession>A0ABP6Y0Y6</accession>
<comment type="caution">
    <text evidence="2">The sequence shown here is derived from an EMBL/GenBank/DDBJ whole genome shotgun (WGS) entry which is preliminary data.</text>
</comment>
<sequence>MACVLAINAPVGSAQATPGDPVAPIESPVSPPEKAADALAPAPSSAPPGTTSKITKPYVVTLDPATDTLYVAGRRDPARLFVLDARGCTVQQAQCRGPLASIPLGAAVLDIVVDPGSGTVYVGSSNGQAQGFVSVIDGRRCNARDVSGCGQAYARSLSTGVDTVSGLEVDPRRHTLYVAGGGFVTVFDTRTCNVDSYAGCSAPARARAGDLRAYPLLDETTDTLYLPHDSSVDVVDTRTCNATDALGCARAPATFPVRQRGTFGVVDHSTGTLYLANDDGGSRDGQVAVVDARRCNARTTAGCPTGAPRTARVGPQPRSLVVDPRTHSLYAVASSAGVVSVIDTRRCRARHTSGCRRVPKTVQTGDEPSWMTYDARTRSLYVANQSDDTVQVLDATRCSAVRSTGCRKRPRTAPATANSRVLPTVRTIYQGPSPAKTISEIPQADDTLSFLDTHRCNRRHRDCSARRSIELGYFPQVYVDPGSSTLYLVDAAADVVHLVDARRCNVSRRDGCRPFADVSVPRVGALTVNPRTHTVYATQEGGATTIAVLPGPHCNALDHTRCAAAAHEVKLGNVVSGIAVDDARDTVYVGIPLFQAEALLPSTACDAGPAGCVPVATTFLDGVPRDALAVPERHSLYVAGGFGADTLTVVDTATCNVHRLDGCVQPWPKTVTPSVPSGLVYDRRADLVVVAGSRDSTVALIDPKVCGAGTPSGCARSWPRVPVGFQPVGFGTDWRQNTLYVFNDYSETVTLLDLADPCRRKLCVQPPG</sequence>
<dbReference type="InterPro" id="IPR011045">
    <property type="entry name" value="N2O_reductase_N"/>
</dbReference>
<evidence type="ECO:0008006" key="4">
    <source>
        <dbReference type="Google" id="ProtNLM"/>
    </source>
</evidence>
<dbReference type="InterPro" id="IPR051200">
    <property type="entry name" value="Host-pathogen_enzymatic-act"/>
</dbReference>
<protein>
    <recommendedName>
        <fullName evidence="4">40-residue YVTN family beta-propeller repeat-containing protein</fullName>
    </recommendedName>
</protein>
<evidence type="ECO:0000313" key="2">
    <source>
        <dbReference type="EMBL" id="GAA3575620.1"/>
    </source>
</evidence>
<evidence type="ECO:0000256" key="1">
    <source>
        <dbReference type="SAM" id="MobiDB-lite"/>
    </source>
</evidence>
<dbReference type="PANTHER" id="PTHR47197:SF3">
    <property type="entry name" value="DIHYDRO-HEME D1 DEHYDROGENASE"/>
    <property type="match status" value="1"/>
</dbReference>
<dbReference type="Proteomes" id="UP001500767">
    <property type="component" value="Unassembled WGS sequence"/>
</dbReference>